<comment type="similarity">
    <text evidence="1">Belongs to the universal stress protein A family.</text>
</comment>
<sequence length="142" mass="15693">MFHKIMVAYDDSPEAGRALRLSIELAKALRAELSVVTVLEPLPSYYSFAMSAVPAVHWTDTEEKRARYSALQVEARQQAKAAGLVIDAELISGDEVGTIIDCTKRHHSDLLVLGMRKHGWLMAGHTAKDLTERAPRALLGIR</sequence>
<protein>
    <submittedName>
        <fullName evidence="3">Nucleotide-binding universal stress UspA family protein</fullName>
    </submittedName>
</protein>
<dbReference type="AlphaFoldDB" id="A0A428MNS1"/>
<dbReference type="OrthoDB" id="9794782at2"/>
<evidence type="ECO:0000313" key="4">
    <source>
        <dbReference type="Proteomes" id="UP000269669"/>
    </source>
</evidence>
<accession>A0A428MNS1</accession>
<dbReference type="SUPFAM" id="SSF52402">
    <property type="entry name" value="Adenine nucleotide alpha hydrolases-like"/>
    <property type="match status" value="1"/>
</dbReference>
<dbReference type="PANTHER" id="PTHR46268">
    <property type="entry name" value="STRESS RESPONSE PROTEIN NHAX"/>
    <property type="match status" value="1"/>
</dbReference>
<dbReference type="RefSeq" id="WP_125486762.1">
    <property type="nucleotide sequence ID" value="NZ_RSDW01000001.1"/>
</dbReference>
<dbReference type="PANTHER" id="PTHR46268:SF6">
    <property type="entry name" value="UNIVERSAL STRESS PROTEIN UP12"/>
    <property type="match status" value="1"/>
</dbReference>
<proteinExistence type="inferred from homology"/>
<dbReference type="EMBL" id="RSDW01000001">
    <property type="protein sequence ID" value="RSL18393.1"/>
    <property type="molecule type" value="Genomic_DNA"/>
</dbReference>
<reference evidence="3 4" key="1">
    <citation type="submission" date="2018-12" db="EMBL/GenBank/DDBJ databases">
        <title>Sequencing of bacterial isolates from soil warming experiment in Harvard Forest, Massachusetts, USA.</title>
        <authorList>
            <person name="Deangelis K."/>
        </authorList>
    </citation>
    <scope>NUCLEOTIDE SEQUENCE [LARGE SCALE GENOMIC DNA]</scope>
    <source>
        <strain evidence="3 4">EB153</strain>
    </source>
</reference>
<evidence type="ECO:0000313" key="3">
    <source>
        <dbReference type="EMBL" id="RSL18393.1"/>
    </source>
</evidence>
<gene>
    <name evidence="3" type="ORF">EDE15_3962</name>
</gene>
<dbReference type="Proteomes" id="UP000269669">
    <property type="component" value="Unassembled WGS sequence"/>
</dbReference>
<dbReference type="Pfam" id="PF00582">
    <property type="entry name" value="Usp"/>
    <property type="match status" value="1"/>
</dbReference>
<evidence type="ECO:0000256" key="1">
    <source>
        <dbReference type="ARBA" id="ARBA00008791"/>
    </source>
</evidence>
<dbReference type="CDD" id="cd00293">
    <property type="entry name" value="USP-like"/>
    <property type="match status" value="1"/>
</dbReference>
<dbReference type="InterPro" id="IPR014729">
    <property type="entry name" value="Rossmann-like_a/b/a_fold"/>
</dbReference>
<evidence type="ECO:0000259" key="2">
    <source>
        <dbReference type="Pfam" id="PF00582"/>
    </source>
</evidence>
<feature type="domain" description="UspA" evidence="2">
    <location>
        <begin position="1"/>
        <end position="136"/>
    </location>
</feature>
<dbReference type="Gene3D" id="3.40.50.620">
    <property type="entry name" value="HUPs"/>
    <property type="match status" value="1"/>
</dbReference>
<name>A0A428MNS1_9BACT</name>
<organism evidence="3 4">
    <name type="scientific">Edaphobacter aggregans</name>
    <dbReference type="NCBI Taxonomy" id="570835"/>
    <lineage>
        <taxon>Bacteria</taxon>
        <taxon>Pseudomonadati</taxon>
        <taxon>Acidobacteriota</taxon>
        <taxon>Terriglobia</taxon>
        <taxon>Terriglobales</taxon>
        <taxon>Acidobacteriaceae</taxon>
        <taxon>Edaphobacter</taxon>
    </lineage>
</organism>
<comment type="caution">
    <text evidence="3">The sequence shown here is derived from an EMBL/GenBank/DDBJ whole genome shotgun (WGS) entry which is preliminary data.</text>
</comment>
<dbReference type="InterPro" id="IPR006016">
    <property type="entry name" value="UspA"/>
</dbReference>
<keyword evidence="4" id="KW-1185">Reference proteome</keyword>